<dbReference type="Proteomes" id="UP000277326">
    <property type="component" value="Unassembled WGS sequence"/>
</dbReference>
<name>A0A3M0DQN2_9EURY</name>
<evidence type="ECO:0000313" key="1">
    <source>
        <dbReference type="EMBL" id="AZH24508.1"/>
    </source>
</evidence>
<organism evidence="2 3">
    <name type="scientific">Haloplanus aerogenes</name>
    <dbReference type="NCBI Taxonomy" id="660522"/>
    <lineage>
        <taxon>Archaea</taxon>
        <taxon>Methanobacteriati</taxon>
        <taxon>Methanobacteriota</taxon>
        <taxon>Stenosarchaea group</taxon>
        <taxon>Halobacteria</taxon>
        <taxon>Halobacteriales</taxon>
        <taxon>Haloferacaceae</taxon>
        <taxon>Haloplanus</taxon>
    </lineage>
</organism>
<dbReference type="InterPro" id="IPR022028">
    <property type="entry name" value="DUF3604"/>
</dbReference>
<dbReference type="Pfam" id="PF12228">
    <property type="entry name" value="DUF3604"/>
    <property type="match status" value="2"/>
</dbReference>
<evidence type="ECO:0000313" key="2">
    <source>
        <dbReference type="EMBL" id="RMB23844.1"/>
    </source>
</evidence>
<dbReference type="OrthoDB" id="203245at2157"/>
<evidence type="ECO:0000313" key="3">
    <source>
        <dbReference type="Proteomes" id="UP000277326"/>
    </source>
</evidence>
<dbReference type="GeneID" id="38470324"/>
<keyword evidence="4" id="KW-1185">Reference proteome</keyword>
<dbReference type="InterPro" id="IPR016195">
    <property type="entry name" value="Pol/histidinol_Pase-like"/>
</dbReference>
<accession>A0A3M0DQN2</accession>
<dbReference type="EMBL" id="CP034145">
    <property type="protein sequence ID" value="AZH24508.1"/>
    <property type="molecule type" value="Genomic_DNA"/>
</dbReference>
<reference evidence="2" key="3">
    <citation type="submission" date="2018-10" db="EMBL/GenBank/DDBJ databases">
        <authorList>
            <person name="Whitman W."/>
            <person name="Huntemann M."/>
            <person name="Clum A."/>
            <person name="Pillay M."/>
            <person name="Palaniappan K."/>
            <person name="Varghese N."/>
            <person name="Mikhailova N."/>
            <person name="Stamatis D."/>
            <person name="Reddy T."/>
            <person name="Daum C."/>
            <person name="Shapiro N."/>
            <person name="Ivanova N."/>
            <person name="Kyrpides N."/>
            <person name="Woyke T."/>
        </authorList>
    </citation>
    <scope>NUCLEOTIDE SEQUENCE</scope>
    <source>
        <strain evidence="2">CGMCC 1.10124</strain>
    </source>
</reference>
<dbReference type="AlphaFoldDB" id="A0A3M0DQN2"/>
<dbReference type="Proteomes" id="UP000282007">
    <property type="component" value="Chromosome"/>
</dbReference>
<dbReference type="KEGG" id="haer:DU502_03520"/>
<reference evidence="1 4" key="2">
    <citation type="submission" date="2018-07" db="EMBL/GenBank/DDBJ databases">
        <title>Genome sequences of Haloplanus aerogenes JCM 16430T.</title>
        <authorList>
            <person name="Kim Y.B."/>
            <person name="Roh S.W."/>
        </authorList>
    </citation>
    <scope>NUCLEOTIDE SEQUENCE [LARGE SCALE GENOMIC DNA]</scope>
    <source>
        <strain evidence="1 4">JCM 16430</strain>
    </source>
</reference>
<protein>
    <submittedName>
        <fullName evidence="1">DUF3604 domain-containing protein</fullName>
    </submittedName>
    <submittedName>
        <fullName evidence="2">Uncharacterized protein DUF3604</fullName>
    </submittedName>
</protein>
<proteinExistence type="predicted"/>
<sequence length="554" mass="61939">MNRTAIGPLIKAVETLKVFATSAPSPRALLANRRQRFDRLHAILPSTATPGDSLTLTVQAWDQCERLHRDFDATVTLSSTDAEATYPRTLTFESGNGGVVRTDGIRFDTPGIHYLTLTEDRTGERFVSNPVRVAHDHDRRVYWGDIHLHSIRSDGAGDAEAGYRFGRDVMDLDVAAYTDHDTMGFFIPPSWQRRRMHRTYFDDLCALADDFDDPGEFVTLPAYEWTKQPNMGGHLNVYFEDSGDAALIDSLADDADTYERVWARLREWDRDHDSRVVTVPHHPAEAMYPFDFASVDYDDDLAPVVEVYSQWGSSERPGSEGNPFPLAMGQGEIDEDGHYVQDAHRMGYRVGMIGSADFHGPYPGHSIIHTRPHLPALREWRDAGLGWGNIWRVWNEQSYPGGLTAFLASELTRESIMSALRARSVYATTQPDRILVDFRVNGVDVADQDDAVVDTGASTRTVRVEVAGTAPVETVEIVKNNSVWRTLDGTDNPDAGLDAYTVTGEWVDDDPITGMRWDETRGTDGDVYVARVTQASNDPYPGVAWVGPIWVEER</sequence>
<dbReference type="RefSeq" id="WP_121919753.1">
    <property type="nucleotide sequence ID" value="NZ_CP034145.1"/>
</dbReference>
<dbReference type="Gene3D" id="3.20.20.140">
    <property type="entry name" value="Metal-dependent hydrolases"/>
    <property type="match status" value="1"/>
</dbReference>
<dbReference type="SUPFAM" id="SSF89550">
    <property type="entry name" value="PHP domain-like"/>
    <property type="match status" value="1"/>
</dbReference>
<evidence type="ECO:0000313" key="4">
    <source>
        <dbReference type="Proteomes" id="UP000282007"/>
    </source>
</evidence>
<gene>
    <name evidence="2" type="ORF">ATH50_1074</name>
    <name evidence="1" type="ORF">DU502_03520</name>
</gene>
<dbReference type="EMBL" id="REFS01000002">
    <property type="protein sequence ID" value="RMB23844.1"/>
    <property type="molecule type" value="Genomic_DNA"/>
</dbReference>
<reference evidence="2 3" key="1">
    <citation type="journal article" date="2015" name="Stand. Genomic Sci.">
        <title>Genomic Encyclopedia of Bacterial and Archaeal Type Strains, Phase III: the genomes of soil and plant-associated and newly described type strains.</title>
        <authorList>
            <person name="Whitman W.B."/>
            <person name="Woyke T."/>
            <person name="Klenk H.P."/>
            <person name="Zhou Y."/>
            <person name="Lilburn T.G."/>
            <person name="Beck B.J."/>
            <person name="De Vos P."/>
            <person name="Vandamme P."/>
            <person name="Eisen J.A."/>
            <person name="Garrity G."/>
            <person name="Hugenholtz P."/>
            <person name="Kyrpides N.C."/>
        </authorList>
    </citation>
    <scope>NUCLEOTIDE SEQUENCE [LARGE SCALE GENOMIC DNA]</scope>
    <source>
        <strain evidence="2 3">CGMCC 1.10124</strain>
    </source>
</reference>